<comment type="subcellular location">
    <subcellularLocation>
        <location evidence="1">Endoplasmic reticulum membrane</location>
        <topology evidence="1">Single-pass membrane protein</topology>
    </subcellularLocation>
</comment>
<accession>A0AAU9L4L1</accession>
<dbReference type="SUPFAM" id="SSF53448">
    <property type="entry name" value="Nucleotide-diphospho-sugar transferases"/>
    <property type="match status" value="1"/>
</dbReference>
<evidence type="ECO:0000313" key="17">
    <source>
        <dbReference type="Proteomes" id="UP001160483"/>
    </source>
</evidence>
<organism evidence="16 17">
    <name type="scientific">Peronospora belbahrii</name>
    <dbReference type="NCBI Taxonomy" id="622444"/>
    <lineage>
        <taxon>Eukaryota</taxon>
        <taxon>Sar</taxon>
        <taxon>Stramenopiles</taxon>
        <taxon>Oomycota</taxon>
        <taxon>Peronosporomycetes</taxon>
        <taxon>Peronosporales</taxon>
        <taxon>Peronosporaceae</taxon>
        <taxon>Peronospora</taxon>
    </lineage>
</organism>
<evidence type="ECO:0000256" key="7">
    <source>
        <dbReference type="ARBA" id="ARBA00022692"/>
    </source>
</evidence>
<keyword evidence="7 14" id="KW-0812">Transmembrane</keyword>
<dbReference type="PANTHER" id="PTHR10859">
    <property type="entry name" value="GLYCOSYL TRANSFERASE"/>
    <property type="match status" value="1"/>
</dbReference>
<dbReference type="Gene3D" id="3.90.550.10">
    <property type="entry name" value="Spore Coat Polysaccharide Biosynthesis Protein SpsA, Chain A"/>
    <property type="match status" value="1"/>
</dbReference>
<evidence type="ECO:0000256" key="5">
    <source>
        <dbReference type="ARBA" id="ARBA00022676"/>
    </source>
</evidence>
<comment type="similarity">
    <text evidence="3">Belongs to the glycosyltransferase 2 family.</text>
</comment>
<comment type="pathway">
    <text evidence="2">Protein modification; protein glycosylation.</text>
</comment>
<dbReference type="CDD" id="cd04188">
    <property type="entry name" value="DPG_synthase"/>
    <property type="match status" value="1"/>
</dbReference>
<comment type="caution">
    <text evidence="16">The sequence shown here is derived from an EMBL/GenBank/DDBJ whole genome shotgun (WGS) entry which is preliminary data.</text>
</comment>
<dbReference type="Pfam" id="PF00201">
    <property type="entry name" value="UDPGT"/>
    <property type="match status" value="2"/>
</dbReference>
<reference evidence="16" key="1">
    <citation type="submission" date="2021-11" db="EMBL/GenBank/DDBJ databases">
        <authorList>
            <person name="Islam A."/>
            <person name="Islam S."/>
            <person name="Flora M.S."/>
            <person name="Rahman M."/>
            <person name="Ziaur R.M."/>
            <person name="Epstein J.H."/>
            <person name="Hassan M."/>
            <person name="Klassen M."/>
            <person name="Woodard K."/>
            <person name="Webb A."/>
            <person name="Webby R.J."/>
            <person name="El Zowalaty M.E."/>
        </authorList>
    </citation>
    <scope>NUCLEOTIDE SEQUENCE</scope>
    <source>
        <strain evidence="16">Pbs3</strain>
    </source>
</reference>
<dbReference type="AlphaFoldDB" id="A0AAU9L4L1"/>
<proteinExistence type="inferred from homology"/>
<dbReference type="InterPro" id="IPR001173">
    <property type="entry name" value="Glyco_trans_2-like"/>
</dbReference>
<dbReference type="PANTHER" id="PTHR10859:SF91">
    <property type="entry name" value="DOLICHYL-PHOSPHATE BETA-GLUCOSYLTRANSFERASE"/>
    <property type="match status" value="1"/>
</dbReference>
<dbReference type="EC" id="2.4.1.117" evidence="4"/>
<protein>
    <recommendedName>
        <fullName evidence="4">dolichyl-phosphate beta-glucosyltransferase</fullName>
        <ecNumber evidence="4">2.4.1.117</ecNumber>
    </recommendedName>
</protein>
<keyword evidence="10 14" id="KW-1133">Transmembrane helix</keyword>
<dbReference type="InterPro" id="IPR002213">
    <property type="entry name" value="UDP_glucos_trans"/>
</dbReference>
<evidence type="ECO:0000256" key="2">
    <source>
        <dbReference type="ARBA" id="ARBA00004922"/>
    </source>
</evidence>
<keyword evidence="11 14" id="KW-0472">Membrane</keyword>
<dbReference type="CDD" id="cd03784">
    <property type="entry name" value="GT1_Gtf-like"/>
    <property type="match status" value="1"/>
</dbReference>
<keyword evidence="9" id="KW-0735">Signal-anchor</keyword>
<evidence type="ECO:0000256" key="10">
    <source>
        <dbReference type="ARBA" id="ARBA00022989"/>
    </source>
</evidence>
<evidence type="ECO:0000256" key="13">
    <source>
        <dbReference type="SAM" id="MobiDB-lite"/>
    </source>
</evidence>
<dbReference type="GO" id="GO:0006487">
    <property type="term" value="P:protein N-linked glycosylation"/>
    <property type="evidence" value="ECO:0007669"/>
    <property type="project" value="TreeGrafter"/>
</dbReference>
<evidence type="ECO:0000256" key="3">
    <source>
        <dbReference type="ARBA" id="ARBA00006739"/>
    </source>
</evidence>
<dbReference type="Pfam" id="PF00535">
    <property type="entry name" value="Glycos_transf_2"/>
    <property type="match status" value="1"/>
</dbReference>
<dbReference type="Gene3D" id="3.40.50.2000">
    <property type="entry name" value="Glycogen Phosphorylase B"/>
    <property type="match status" value="2"/>
</dbReference>
<evidence type="ECO:0000256" key="1">
    <source>
        <dbReference type="ARBA" id="ARBA00004389"/>
    </source>
</evidence>
<evidence type="ECO:0000256" key="12">
    <source>
        <dbReference type="ARBA" id="ARBA00045097"/>
    </source>
</evidence>
<keyword evidence="5" id="KW-0328">Glycosyltransferase</keyword>
<evidence type="ECO:0000256" key="6">
    <source>
        <dbReference type="ARBA" id="ARBA00022679"/>
    </source>
</evidence>
<evidence type="ECO:0000256" key="14">
    <source>
        <dbReference type="SAM" id="Phobius"/>
    </source>
</evidence>
<comment type="catalytic activity">
    <reaction evidence="12">
        <text>a di-trans,poly-cis-dolichyl phosphate + UDP-alpha-D-glucose = a di-trans,poly-cis-dolichyl beta-D-glucosyl phosphate + UDP</text>
        <dbReference type="Rhea" id="RHEA:15401"/>
        <dbReference type="Rhea" id="RHEA-COMP:19498"/>
        <dbReference type="Rhea" id="RHEA-COMP:19502"/>
        <dbReference type="ChEBI" id="CHEBI:57525"/>
        <dbReference type="ChEBI" id="CHEBI:57683"/>
        <dbReference type="ChEBI" id="CHEBI:58223"/>
        <dbReference type="ChEBI" id="CHEBI:58885"/>
        <dbReference type="EC" id="2.4.1.117"/>
    </reaction>
    <physiologicalReaction direction="left-to-right" evidence="12">
        <dbReference type="Rhea" id="RHEA:15402"/>
    </physiologicalReaction>
</comment>
<evidence type="ECO:0000256" key="4">
    <source>
        <dbReference type="ARBA" id="ARBA00012583"/>
    </source>
</evidence>
<evidence type="ECO:0000256" key="11">
    <source>
        <dbReference type="ARBA" id="ARBA00023136"/>
    </source>
</evidence>
<keyword evidence="8" id="KW-0256">Endoplasmic reticulum</keyword>
<sequence length="886" mass="98149">MTFNAAVMVVSIVLMIGAVLLLVWMFAPIVEAKRLAEEVDPVQEATYIDPNNHNQRLYFGSLGDERAEVLLTVVIPAYNEEERILVTIKDTVAFLDEKQQKDRSFTYEIIVVDDCSVDNTTNVVLTEVQKHSVRRIRLLKLQKNHGKGGAIRKGVMRARGERVLFADADNATEIRDYDKLALALEEAQTSGNNGVVVCGSRAHLEEQAIAKRNPLRNLLMYGFHLIVSTLCIKNVRDTQCGFKLFDRTAARVLFAPMHIERWAFDVELLYLAAMSKMTIKEVAVQWTEVPGSKLRVISATITMLREIILIPTPALPFDIRKQHIVFVSIAIKGHAQPLLRVASEMIERGYRVSFATHDSGREWAYAYGVPFLSAGPIPISAEDLRVKLRAMTRDASNFRGILTMFNDIYVRAARPMFDALLPQLETNGSNSNAPDLLVVDIATVGAQDLAHKLKVPYILNSPSLLFNLGEAPSYVPAWGTGFSDNMSLQDRCMNILFPRLLSVALTPPFMELNKVRYELDLPPFRSQHDLFKEARVILNTAFGLEHPQPLSPLVDAVGPIMPTPGGNASKLERQPLPAALRSWLDASMESIPSLRLRHRTASHHQNKSSGDHELEGISGGVVYLNLGTMVYIDAWQAQALVDGLLMGSSDQPVKVLWILPTDQHSILPPALPPRLVLKPPSSSLSNLEILNHPAIRLVVSHCGMMSTQETLVMGKPLLCIPFFVDQPDVAARVADAGAGLSLDKNLLSAPYVHAAVTQLLTNASYTRAAQRVGSLLERAGGIARAIDVIDATLRLGFDHLATLNLTAPWHKTALLDVWAVCAALICLLAVFLRIQWLLLYFLLSESFKLWYSLILGPSSYDNDITHEDGDEAEDDHDSSDTLQSRS</sequence>
<keyword evidence="6" id="KW-0808">Transferase</keyword>
<name>A0AAU9L4L1_9STRA</name>
<dbReference type="GO" id="GO:0004581">
    <property type="term" value="F:dolichyl-phosphate beta-glucosyltransferase activity"/>
    <property type="evidence" value="ECO:0007669"/>
    <property type="project" value="UniProtKB-EC"/>
</dbReference>
<feature type="domain" description="Glycosyltransferase 2-like" evidence="15">
    <location>
        <begin position="72"/>
        <end position="250"/>
    </location>
</feature>
<dbReference type="GO" id="GO:0005789">
    <property type="term" value="C:endoplasmic reticulum membrane"/>
    <property type="evidence" value="ECO:0007669"/>
    <property type="project" value="UniProtKB-SubCell"/>
</dbReference>
<evidence type="ECO:0000259" key="15">
    <source>
        <dbReference type="Pfam" id="PF00535"/>
    </source>
</evidence>
<evidence type="ECO:0000313" key="16">
    <source>
        <dbReference type="EMBL" id="CAH0480440.1"/>
    </source>
</evidence>
<dbReference type="EMBL" id="CAKKTJ010000324">
    <property type="protein sequence ID" value="CAH0480440.1"/>
    <property type="molecule type" value="Genomic_DNA"/>
</dbReference>
<evidence type="ECO:0000256" key="8">
    <source>
        <dbReference type="ARBA" id="ARBA00022824"/>
    </source>
</evidence>
<dbReference type="SUPFAM" id="SSF53756">
    <property type="entry name" value="UDP-Glycosyltransferase/glycogen phosphorylase"/>
    <property type="match status" value="1"/>
</dbReference>
<dbReference type="InterPro" id="IPR035518">
    <property type="entry name" value="DPG_synthase"/>
</dbReference>
<feature type="compositionally biased region" description="Acidic residues" evidence="13">
    <location>
        <begin position="868"/>
        <end position="877"/>
    </location>
</feature>
<dbReference type="InterPro" id="IPR029044">
    <property type="entry name" value="Nucleotide-diphossugar_trans"/>
</dbReference>
<dbReference type="Proteomes" id="UP001160483">
    <property type="component" value="Unassembled WGS sequence"/>
</dbReference>
<evidence type="ECO:0000256" key="9">
    <source>
        <dbReference type="ARBA" id="ARBA00022968"/>
    </source>
</evidence>
<feature type="region of interest" description="Disordered" evidence="13">
    <location>
        <begin position="865"/>
        <end position="886"/>
    </location>
</feature>
<gene>
    <name evidence="16" type="ORF">PBS003_LOCUS7063</name>
</gene>
<feature type="transmembrane region" description="Helical" evidence="14">
    <location>
        <begin position="6"/>
        <end position="27"/>
    </location>
</feature>